<dbReference type="PANTHER" id="PTHR30604:SF1">
    <property type="entry name" value="DNA UTILIZATION PROTEIN HOFQ"/>
    <property type="match status" value="1"/>
</dbReference>
<evidence type="ECO:0000313" key="4">
    <source>
        <dbReference type="Proteomes" id="UP000077096"/>
    </source>
</evidence>
<evidence type="ECO:0000259" key="2">
    <source>
        <dbReference type="Pfam" id="PF00263"/>
    </source>
</evidence>
<accession>A0A172T372</accession>
<proteinExistence type="inferred from homology"/>
<protein>
    <recommendedName>
        <fullName evidence="2">Type II/III secretion system secretin-like domain-containing protein</fullName>
    </recommendedName>
</protein>
<dbReference type="InterPro" id="IPR051808">
    <property type="entry name" value="Type_IV_pilus_biogenesis"/>
</dbReference>
<evidence type="ECO:0000313" key="3">
    <source>
        <dbReference type="EMBL" id="ANE41468.1"/>
    </source>
</evidence>
<sequence>MNRGFILLSLLIFFATRILAIEISFFNTNLKDALNMLSVDTGAVIIYEPSISGAISIQVEAESLEKVLDLLLMPYSYYWTKVDGVYFVGNSNPNSSGFTNVARTYQIPLRYNSAETIMKSLPKAFQDYILNPVNQNSLLVYAPPPLVSKIASSISQIDLPSRGEEVYVKIIDVSERFLNSYLIDVGIQPSVAGTSYMLNFFQIPVLSTNLYFILNLSNSNIDVTDLEVLYEGRIKAFDSAQSKLSAQRNFTTTRYVDGKLTSVTTQANVELSIVPRFLYNNCVLDLSIRIEGFPSVNEMNTETRGTSLQTTLSVEYNKPYVVGIFSYERVVQKEGGVSFLKDLPIIGWLFKRFYNESEKRYIVFLLSIGSDLGKNNLVGDSK</sequence>
<evidence type="ECO:0000256" key="1">
    <source>
        <dbReference type="RuleBase" id="RU004003"/>
    </source>
</evidence>
<dbReference type="Proteomes" id="UP000077096">
    <property type="component" value="Chromosome"/>
</dbReference>
<dbReference type="Pfam" id="PF00263">
    <property type="entry name" value="Secretin"/>
    <property type="match status" value="1"/>
</dbReference>
<dbReference type="EMBL" id="CP011393">
    <property type="protein sequence ID" value="ANE41468.1"/>
    <property type="molecule type" value="Genomic_DNA"/>
</dbReference>
<feature type="domain" description="Type II/III secretion system secretin-like" evidence="2">
    <location>
        <begin position="225"/>
        <end position="366"/>
    </location>
</feature>
<dbReference type="KEGG" id="fng:JM64_05435"/>
<comment type="similarity">
    <text evidence="1">Belongs to the bacterial secretin family.</text>
</comment>
<organism evidence="3 4">
    <name type="scientific">Fervidobacterium pennivorans</name>
    <dbReference type="NCBI Taxonomy" id="93466"/>
    <lineage>
        <taxon>Bacteria</taxon>
        <taxon>Thermotogati</taxon>
        <taxon>Thermotogota</taxon>
        <taxon>Thermotogae</taxon>
        <taxon>Thermotogales</taxon>
        <taxon>Fervidobacteriaceae</taxon>
        <taxon>Fervidobacterium</taxon>
    </lineage>
</organism>
<gene>
    <name evidence="3" type="ORF">JM64_05435</name>
</gene>
<name>A0A172T372_FERPE</name>
<dbReference type="PANTHER" id="PTHR30604">
    <property type="entry name" value="PROTEIN TRANSPORT PROTEIN HOFQ"/>
    <property type="match status" value="1"/>
</dbReference>
<dbReference type="AlphaFoldDB" id="A0A172T372"/>
<dbReference type="OrthoDB" id="43523at2"/>
<reference evidence="3 4" key="1">
    <citation type="submission" date="2014-08" db="EMBL/GenBank/DDBJ databases">
        <title>Fervidobacterium pennivorans DYC genome.</title>
        <authorList>
            <person name="Wushke S."/>
        </authorList>
    </citation>
    <scope>NUCLEOTIDE SEQUENCE [LARGE SCALE GENOMIC DNA]</scope>
    <source>
        <strain evidence="3 4">DYC</strain>
    </source>
</reference>
<dbReference type="InterPro" id="IPR004846">
    <property type="entry name" value="T2SS/T3SS_dom"/>
</dbReference>
<dbReference type="GO" id="GO:0009306">
    <property type="term" value="P:protein secretion"/>
    <property type="evidence" value="ECO:0007669"/>
    <property type="project" value="InterPro"/>
</dbReference>
<dbReference type="PATRIC" id="fig|93466.3.peg.1152"/>